<gene>
    <name evidence="10" type="ORF">GGX14DRAFT_422450</name>
</gene>
<feature type="transmembrane region" description="Helical" evidence="7">
    <location>
        <begin position="144"/>
        <end position="161"/>
    </location>
</feature>
<dbReference type="EMBL" id="JARJCW010000004">
    <property type="protein sequence ID" value="KAJ7225805.1"/>
    <property type="molecule type" value="Genomic_DNA"/>
</dbReference>
<reference evidence="10" key="1">
    <citation type="submission" date="2023-03" db="EMBL/GenBank/DDBJ databases">
        <title>Massive genome expansion in bonnet fungi (Mycena s.s.) driven by repeated elements and novel gene families across ecological guilds.</title>
        <authorList>
            <consortium name="Lawrence Berkeley National Laboratory"/>
            <person name="Harder C.B."/>
            <person name="Miyauchi S."/>
            <person name="Viragh M."/>
            <person name="Kuo A."/>
            <person name="Thoen E."/>
            <person name="Andreopoulos B."/>
            <person name="Lu D."/>
            <person name="Skrede I."/>
            <person name="Drula E."/>
            <person name="Henrissat B."/>
            <person name="Morin E."/>
            <person name="Kohler A."/>
            <person name="Barry K."/>
            <person name="LaButti K."/>
            <person name="Morin E."/>
            <person name="Salamov A."/>
            <person name="Lipzen A."/>
            <person name="Mereny Z."/>
            <person name="Hegedus B."/>
            <person name="Baldrian P."/>
            <person name="Stursova M."/>
            <person name="Weitz H."/>
            <person name="Taylor A."/>
            <person name="Grigoriev I.V."/>
            <person name="Nagy L.G."/>
            <person name="Martin F."/>
            <person name="Kauserud H."/>
        </authorList>
    </citation>
    <scope>NUCLEOTIDE SEQUENCE</scope>
    <source>
        <strain evidence="10">9144</strain>
    </source>
</reference>
<evidence type="ECO:0000256" key="7">
    <source>
        <dbReference type="SAM" id="Phobius"/>
    </source>
</evidence>
<keyword evidence="5 7" id="KW-0472">Membrane</keyword>
<protein>
    <recommendedName>
        <fullName evidence="9">ER membrane protein complex subunit 7 beta-sandwich domain-containing protein</fullName>
    </recommendedName>
</protein>
<proteinExistence type="predicted"/>
<feature type="signal peptide" evidence="8">
    <location>
        <begin position="1"/>
        <end position="21"/>
    </location>
</feature>
<evidence type="ECO:0000313" key="10">
    <source>
        <dbReference type="EMBL" id="KAJ7225805.1"/>
    </source>
</evidence>
<evidence type="ECO:0000256" key="8">
    <source>
        <dbReference type="SAM" id="SignalP"/>
    </source>
</evidence>
<feature type="region of interest" description="Disordered" evidence="6">
    <location>
        <begin position="194"/>
        <end position="226"/>
    </location>
</feature>
<evidence type="ECO:0000256" key="4">
    <source>
        <dbReference type="ARBA" id="ARBA00022989"/>
    </source>
</evidence>
<dbReference type="AlphaFoldDB" id="A0AAD6YPV2"/>
<keyword evidence="4 7" id="KW-1133">Transmembrane helix</keyword>
<keyword evidence="3 8" id="KW-0732">Signal</keyword>
<dbReference type="InterPro" id="IPR019008">
    <property type="entry name" value="Beta_sandwich_EMC7"/>
</dbReference>
<sequence length="226" mass="24509">MTAFVSAVLFVLFSLGLPAFAVDVTGNFQWNHFCSDVQSLGPAKVVLDAGKLNGNVLYNGSFSIPNVPVGAYILSVVSHDYAFDQLRIDVSESAFRVHPCPFGTPFNPPSSIVLPNITLTPRQKLEYIVPPESFNLLGMLQSPMMLMLIFGGAMVVAMPYLQRNMDPETIKEFREQQGKLSQVQNAMTSGDLKAGFSALMADEPSPKAPPASPAASKSRNAKGKRR</sequence>
<dbReference type="GO" id="GO:0072546">
    <property type="term" value="C:EMC complex"/>
    <property type="evidence" value="ECO:0007669"/>
    <property type="project" value="TreeGrafter"/>
</dbReference>
<evidence type="ECO:0000256" key="6">
    <source>
        <dbReference type="SAM" id="MobiDB-lite"/>
    </source>
</evidence>
<accession>A0AAD6YPV2</accession>
<evidence type="ECO:0000256" key="5">
    <source>
        <dbReference type="ARBA" id="ARBA00023136"/>
    </source>
</evidence>
<comment type="subcellular location">
    <subcellularLocation>
        <location evidence="1">Membrane</location>
        <topology evidence="1">Single-pass membrane protein</topology>
    </subcellularLocation>
</comment>
<comment type="caution">
    <text evidence="10">The sequence shown here is derived from an EMBL/GenBank/DDBJ whole genome shotgun (WGS) entry which is preliminary data.</text>
</comment>
<dbReference type="PANTHER" id="PTHR13605:SF4">
    <property type="entry name" value="ER MEMBRANE PROTEIN COMPLEX SUBUNIT 7"/>
    <property type="match status" value="1"/>
</dbReference>
<evidence type="ECO:0000256" key="3">
    <source>
        <dbReference type="ARBA" id="ARBA00022729"/>
    </source>
</evidence>
<evidence type="ECO:0000256" key="2">
    <source>
        <dbReference type="ARBA" id="ARBA00022692"/>
    </source>
</evidence>
<evidence type="ECO:0000256" key="1">
    <source>
        <dbReference type="ARBA" id="ARBA00004167"/>
    </source>
</evidence>
<feature type="domain" description="ER membrane protein complex subunit 7 beta-sandwich" evidence="9">
    <location>
        <begin position="43"/>
        <end position="147"/>
    </location>
</feature>
<dbReference type="Proteomes" id="UP001219525">
    <property type="component" value="Unassembled WGS sequence"/>
</dbReference>
<name>A0AAD6YPV2_9AGAR</name>
<keyword evidence="11" id="KW-1185">Reference proteome</keyword>
<evidence type="ECO:0000259" key="9">
    <source>
        <dbReference type="Pfam" id="PF09430"/>
    </source>
</evidence>
<dbReference type="PANTHER" id="PTHR13605">
    <property type="entry name" value="ER MEMBRANE PROTEIN COMPLEX SUBUNIT 7"/>
    <property type="match status" value="1"/>
</dbReference>
<feature type="chain" id="PRO_5042213831" description="ER membrane protein complex subunit 7 beta-sandwich domain-containing protein" evidence="8">
    <location>
        <begin position="22"/>
        <end position="226"/>
    </location>
</feature>
<keyword evidence="2 7" id="KW-0812">Transmembrane</keyword>
<organism evidence="10 11">
    <name type="scientific">Mycena pura</name>
    <dbReference type="NCBI Taxonomy" id="153505"/>
    <lineage>
        <taxon>Eukaryota</taxon>
        <taxon>Fungi</taxon>
        <taxon>Dikarya</taxon>
        <taxon>Basidiomycota</taxon>
        <taxon>Agaricomycotina</taxon>
        <taxon>Agaricomycetes</taxon>
        <taxon>Agaricomycetidae</taxon>
        <taxon>Agaricales</taxon>
        <taxon>Marasmiineae</taxon>
        <taxon>Mycenaceae</taxon>
        <taxon>Mycena</taxon>
    </lineage>
</organism>
<dbReference type="Pfam" id="PF09430">
    <property type="entry name" value="EMC7_beta-sandw"/>
    <property type="match status" value="1"/>
</dbReference>
<evidence type="ECO:0000313" key="11">
    <source>
        <dbReference type="Proteomes" id="UP001219525"/>
    </source>
</evidence>
<dbReference type="InterPro" id="IPR039163">
    <property type="entry name" value="EMC7"/>
</dbReference>